<organism evidence="1">
    <name type="scientific">Solanum chacoense</name>
    <name type="common">Chaco potato</name>
    <dbReference type="NCBI Taxonomy" id="4108"/>
    <lineage>
        <taxon>Eukaryota</taxon>
        <taxon>Viridiplantae</taxon>
        <taxon>Streptophyta</taxon>
        <taxon>Embryophyta</taxon>
        <taxon>Tracheophyta</taxon>
        <taxon>Spermatophyta</taxon>
        <taxon>Magnoliopsida</taxon>
        <taxon>eudicotyledons</taxon>
        <taxon>Gunneridae</taxon>
        <taxon>Pentapetalae</taxon>
        <taxon>asterids</taxon>
        <taxon>lamiids</taxon>
        <taxon>Solanales</taxon>
        <taxon>Solanaceae</taxon>
        <taxon>Solanoideae</taxon>
        <taxon>Solaneae</taxon>
        <taxon>Solanum</taxon>
    </lineage>
</organism>
<accession>A0A0V0GTD2</accession>
<protein>
    <submittedName>
        <fullName evidence="1">Putative ovule protein</fullName>
    </submittedName>
</protein>
<feature type="non-terminal residue" evidence="1">
    <location>
        <position position="1"/>
    </location>
</feature>
<evidence type="ECO:0000313" key="1">
    <source>
        <dbReference type="EMBL" id="JAP10937.1"/>
    </source>
</evidence>
<name>A0A0V0GTD2_SOLCH</name>
<proteinExistence type="predicted"/>
<sequence>QEPKFNNNNNIPNEIPQVGYERVVRTQSYPYLVKVERLFSIDPHPSKAYQTRYKTVEKMSR</sequence>
<dbReference type="EMBL" id="GEDG01032206">
    <property type="protein sequence ID" value="JAP10937.1"/>
    <property type="molecule type" value="Transcribed_RNA"/>
</dbReference>
<reference evidence="1" key="1">
    <citation type="submission" date="2015-12" db="EMBL/GenBank/DDBJ databases">
        <title>Gene expression during late stages of embryo sac development: a critical building block for successful pollen-pistil interactions.</title>
        <authorList>
            <person name="Liu Y."/>
            <person name="Joly V."/>
            <person name="Sabar M."/>
            <person name="Matton D.P."/>
        </authorList>
    </citation>
    <scope>NUCLEOTIDE SEQUENCE</scope>
</reference>
<dbReference type="AlphaFoldDB" id="A0A0V0GTD2"/>